<organism evidence="1">
    <name type="scientific">mine drainage metagenome</name>
    <dbReference type="NCBI Taxonomy" id="410659"/>
    <lineage>
        <taxon>unclassified sequences</taxon>
        <taxon>metagenomes</taxon>
        <taxon>ecological metagenomes</taxon>
    </lineage>
</organism>
<dbReference type="AlphaFoldDB" id="A0A1J5PD83"/>
<protein>
    <submittedName>
        <fullName evidence="1">Uncharacterized protein</fullName>
    </submittedName>
</protein>
<gene>
    <name evidence="1" type="ORF">GALL_496840</name>
</gene>
<comment type="caution">
    <text evidence="1">The sequence shown here is derived from an EMBL/GenBank/DDBJ whole genome shotgun (WGS) entry which is preliminary data.</text>
</comment>
<accession>A0A1J5PD83</accession>
<reference evidence="1" key="1">
    <citation type="submission" date="2016-10" db="EMBL/GenBank/DDBJ databases">
        <title>Sequence of Gallionella enrichment culture.</title>
        <authorList>
            <person name="Poehlein A."/>
            <person name="Muehling M."/>
            <person name="Daniel R."/>
        </authorList>
    </citation>
    <scope>NUCLEOTIDE SEQUENCE</scope>
</reference>
<name>A0A1J5PD83_9ZZZZ</name>
<sequence>MSEAEFERLLDTVREAVAPAPQEDFMTALPMFDQPPKPANDNALAWPLLPFPEGWYATC</sequence>
<proteinExistence type="predicted"/>
<evidence type="ECO:0000313" key="1">
    <source>
        <dbReference type="EMBL" id="OIQ68720.1"/>
    </source>
</evidence>
<dbReference type="EMBL" id="MLJW01005144">
    <property type="protein sequence ID" value="OIQ68720.1"/>
    <property type="molecule type" value="Genomic_DNA"/>
</dbReference>